<gene>
    <name evidence="2" type="ORF">HMPREF9021_02609</name>
</gene>
<dbReference type="HOGENOM" id="CLU_3173210_0_0_4"/>
<keyword evidence="1" id="KW-1133">Transmembrane helix</keyword>
<keyword evidence="1" id="KW-0472">Membrane</keyword>
<keyword evidence="1" id="KW-0812">Transmembrane</keyword>
<name>U6Q1E9_9NEIS</name>
<protein>
    <submittedName>
        <fullName evidence="2">Uncharacterized protein</fullName>
    </submittedName>
</protein>
<proteinExistence type="predicted"/>
<dbReference type="AlphaFoldDB" id="U6Q1E9"/>
<dbReference type="STRING" id="641147.HMPREF9021_02609"/>
<reference evidence="2 3" key="2">
    <citation type="submission" date="2011-10" db="EMBL/GenBank/DDBJ databases">
        <title>The Genome Sequence of Simonsiella muelleri ATCC 29453.</title>
        <authorList>
            <consortium name="The Broad Institute Genome Sequencing Platform"/>
            <consortium name="The Broad Institute Genome Sequencing Center for Infectious Disease"/>
            <person name="Earl A."/>
            <person name="Ward D."/>
            <person name="Feldgarden M."/>
            <person name="Gevers D."/>
            <person name="Izard J."/>
            <person name="Baranova O.V."/>
            <person name="Blanton J.M."/>
            <person name="Tanner A.C."/>
            <person name="Dewhirst F."/>
            <person name="Young S.K."/>
            <person name="Zeng Q."/>
            <person name="Gargeya S."/>
            <person name="Fitzgerald M."/>
            <person name="Haas B."/>
            <person name="Abouelleil A."/>
            <person name="Alvarado L."/>
            <person name="Arachchi H.M."/>
            <person name="Berlin A."/>
            <person name="Brown A."/>
            <person name="Chapman S.B."/>
            <person name="Chen Z."/>
            <person name="Dunbar C."/>
            <person name="Freedman E."/>
            <person name="Gearin G."/>
            <person name="Goldberg J."/>
            <person name="Griggs A."/>
            <person name="Gujja S."/>
            <person name="Heiman D."/>
            <person name="Howarth C."/>
            <person name="Larson L."/>
            <person name="Lui A."/>
            <person name="MacDonald P.J.P."/>
            <person name="Montmayeur A."/>
            <person name="Murphy C."/>
            <person name="Neiman D."/>
            <person name="Pearson M."/>
            <person name="Priest M."/>
            <person name="Roberts A."/>
            <person name="Saif S."/>
            <person name="Shea T."/>
            <person name="Shenoy N."/>
            <person name="Sisk P."/>
            <person name="Stolte C."/>
            <person name="Sykes S."/>
            <person name="Wortman J."/>
            <person name="Nusbaum C."/>
            <person name="Birren B."/>
        </authorList>
    </citation>
    <scope>NUCLEOTIDE SEQUENCE [LARGE SCALE GENOMIC DNA]</scope>
    <source>
        <strain evidence="2 3">ATCC 29453</strain>
    </source>
</reference>
<accession>U6Q1E9</accession>
<dbReference type="Proteomes" id="UP000017813">
    <property type="component" value="Unassembled WGS sequence"/>
</dbReference>
<feature type="transmembrane region" description="Helical" evidence="1">
    <location>
        <begin position="6"/>
        <end position="22"/>
    </location>
</feature>
<dbReference type="RefSeq" id="WP_002642693.1">
    <property type="nucleotide sequence ID" value="NZ_CP019448.1"/>
</dbReference>
<feature type="transmembrane region" description="Helical" evidence="1">
    <location>
        <begin position="29"/>
        <end position="45"/>
    </location>
</feature>
<evidence type="ECO:0000256" key="1">
    <source>
        <dbReference type="SAM" id="Phobius"/>
    </source>
</evidence>
<sequence length="47" mass="5413">MDFADLGALAIVLFFLWIIWKVTKFIIKLILIGFLVALIMAYFHLGL</sequence>
<dbReference type="EMBL" id="ADCY02000051">
    <property type="protein sequence ID" value="EJZ50152.1"/>
    <property type="molecule type" value="Genomic_DNA"/>
</dbReference>
<comment type="caution">
    <text evidence="2">The sequence shown here is derived from an EMBL/GenBank/DDBJ whole genome shotgun (WGS) entry which is preliminary data.</text>
</comment>
<keyword evidence="3" id="KW-1185">Reference proteome</keyword>
<evidence type="ECO:0000313" key="3">
    <source>
        <dbReference type="Proteomes" id="UP000017813"/>
    </source>
</evidence>
<organism evidence="2 3">
    <name type="scientific">Simonsiella muelleri ATCC 29453</name>
    <dbReference type="NCBI Taxonomy" id="641147"/>
    <lineage>
        <taxon>Bacteria</taxon>
        <taxon>Pseudomonadati</taxon>
        <taxon>Pseudomonadota</taxon>
        <taxon>Betaproteobacteria</taxon>
        <taxon>Neisseriales</taxon>
        <taxon>Neisseriaceae</taxon>
        <taxon>Simonsiella</taxon>
    </lineage>
</organism>
<reference evidence="2 3" key="1">
    <citation type="submission" date="2010-03" db="EMBL/GenBank/DDBJ databases">
        <authorList>
            <consortium name="The Broad Institute Genome Sequencing Platform"/>
            <person name="Ward D."/>
            <person name="Earl A."/>
            <person name="Feldgarden M."/>
            <person name="Gevers D."/>
            <person name="Young S."/>
            <person name="Zeng Q."/>
            <person name="Koehrsen M."/>
            <person name="Alvarado L."/>
            <person name="Berlin A.M."/>
            <person name="Borenstein D."/>
            <person name="Chapman S.B."/>
            <person name="Chen Z."/>
            <person name="Engels R."/>
            <person name="Freedman E."/>
            <person name="Gellesch M."/>
            <person name="Goldberg J."/>
            <person name="Griggs A."/>
            <person name="Gujja S."/>
            <person name="Heilman E.R."/>
            <person name="Heiman D.I."/>
            <person name="Hepburn T.A."/>
            <person name="Howarth C."/>
            <person name="Jen D."/>
            <person name="Larson L."/>
            <person name="Mehta T."/>
            <person name="Park D."/>
            <person name="Pearson M."/>
            <person name="Richards J."/>
            <person name="Roberts A."/>
            <person name="Saif S."/>
            <person name="Shea T.D."/>
            <person name="Shenoy N."/>
            <person name="Sisk P."/>
            <person name="Stolte C."/>
            <person name="Sykes S.N."/>
            <person name="Walk T."/>
            <person name="White J."/>
            <person name="Yandava C."/>
            <person name="Izard J."/>
            <person name="Baranova O.V."/>
            <person name="Blanton J.M."/>
            <person name="Tanner A.C."/>
            <person name="Dewhirst F."/>
            <person name="Haas B."/>
            <person name="Nusbaum C."/>
            <person name="Birren B."/>
        </authorList>
    </citation>
    <scope>NUCLEOTIDE SEQUENCE [LARGE SCALE GENOMIC DNA]</scope>
    <source>
        <strain evidence="2 3">ATCC 29453</strain>
    </source>
</reference>
<evidence type="ECO:0000313" key="2">
    <source>
        <dbReference type="EMBL" id="EJZ50152.1"/>
    </source>
</evidence>